<evidence type="ECO:0000313" key="2">
    <source>
        <dbReference type="Proteomes" id="UP001642464"/>
    </source>
</evidence>
<dbReference type="EMBL" id="CAXAMM010016891">
    <property type="protein sequence ID" value="CAK9039999.1"/>
    <property type="molecule type" value="Genomic_DNA"/>
</dbReference>
<sequence length="151" mass="17262">MKMSWAQRVRSKSKQEKLGKGELHAQQFKVFLNELKLDPESLVVEVEKCRLQRESKAEAEALEKCEAEALEQRRSRSRNSFPKKPVVEQDELELGSDAMMQRQTSDSSGISQSYLQRMDAAFLRHTTPACQGALYENGPNILHCERSVVHL</sequence>
<accession>A0ABP0LPN0</accession>
<comment type="caution">
    <text evidence="1">The sequence shown here is derived from an EMBL/GenBank/DDBJ whole genome shotgun (WGS) entry which is preliminary data.</text>
</comment>
<keyword evidence="2" id="KW-1185">Reference proteome</keyword>
<dbReference type="Proteomes" id="UP001642464">
    <property type="component" value="Unassembled WGS sequence"/>
</dbReference>
<organism evidence="1 2">
    <name type="scientific">Durusdinium trenchii</name>
    <dbReference type="NCBI Taxonomy" id="1381693"/>
    <lineage>
        <taxon>Eukaryota</taxon>
        <taxon>Sar</taxon>
        <taxon>Alveolata</taxon>
        <taxon>Dinophyceae</taxon>
        <taxon>Suessiales</taxon>
        <taxon>Symbiodiniaceae</taxon>
        <taxon>Durusdinium</taxon>
    </lineage>
</organism>
<name>A0ABP0LPN0_9DINO</name>
<proteinExistence type="predicted"/>
<protein>
    <submittedName>
        <fullName evidence="1">Uncharacterized protein</fullName>
    </submittedName>
</protein>
<gene>
    <name evidence="1" type="ORF">SCF082_LOCUS23334</name>
</gene>
<reference evidence="1 2" key="1">
    <citation type="submission" date="2024-02" db="EMBL/GenBank/DDBJ databases">
        <authorList>
            <person name="Chen Y."/>
            <person name="Shah S."/>
            <person name="Dougan E. K."/>
            <person name="Thang M."/>
            <person name="Chan C."/>
        </authorList>
    </citation>
    <scope>NUCLEOTIDE SEQUENCE [LARGE SCALE GENOMIC DNA]</scope>
</reference>
<evidence type="ECO:0000313" key="1">
    <source>
        <dbReference type="EMBL" id="CAK9039999.1"/>
    </source>
</evidence>